<dbReference type="Gene3D" id="3.40.50.150">
    <property type="entry name" value="Vaccinia Virus protein VP39"/>
    <property type="match status" value="1"/>
</dbReference>
<dbReference type="CDD" id="cd02440">
    <property type="entry name" value="AdoMet_MTases"/>
    <property type="match status" value="1"/>
</dbReference>
<dbReference type="RefSeq" id="WP_197549747.1">
    <property type="nucleotide sequence ID" value="NZ_CP063164.1"/>
</dbReference>
<protein>
    <submittedName>
        <fullName evidence="2">Class I SAM-dependent methyltransferase</fullName>
    </submittedName>
</protein>
<dbReference type="GO" id="GO:0032259">
    <property type="term" value="P:methylation"/>
    <property type="evidence" value="ECO:0007669"/>
    <property type="project" value="UniProtKB-KW"/>
</dbReference>
<evidence type="ECO:0000313" key="3">
    <source>
        <dbReference type="Proteomes" id="UP000595074"/>
    </source>
</evidence>
<dbReference type="AlphaFoldDB" id="A0A7M1S9B9"/>
<keyword evidence="2" id="KW-0489">Methyltransferase</keyword>
<keyword evidence="3" id="KW-1185">Reference proteome</keyword>
<sequence length="311" mass="36063">MIFTTQTIQEILPLLKEKLQTDHQVTFEVLNPDTVNGVYAGTEVEVNGRDYLYRSLRAWMELAQLLECRMLVPLPSKESHLLSLTFEKITADISFHDEKRENKEEKYGADSIFSQIHKMEEPAFFYYYLQALENVAIEKRKRILNLGINRGDEFEVIRKMLDTIKYQNMELVGIDHSKSAIAYARALFPEENVTFHIHDINRLQELDLGTFDLLISIGTLQSPGINFKPFFMELVQSHLHKEDSALILGFPNSRWKGGELIYGAKAPNYAMSEMSLLFNDVIFCKKYLQQKKYRVTLTGKQYIFLTATKIV</sequence>
<reference evidence="2 3" key="1">
    <citation type="submission" date="2020-10" db="EMBL/GenBank/DDBJ databases">
        <title>The genome of sulfurovum sp.</title>
        <authorList>
            <person name="Xie S."/>
            <person name="Shao Z."/>
            <person name="Jiang L."/>
        </authorList>
    </citation>
    <scope>NUCLEOTIDE SEQUENCE [LARGE SCALE GENOMIC DNA]</scope>
    <source>
        <strain evidence="2 3">ST-419</strain>
    </source>
</reference>
<dbReference type="Pfam" id="PF13847">
    <property type="entry name" value="Methyltransf_31"/>
    <property type="match status" value="1"/>
</dbReference>
<dbReference type="InterPro" id="IPR029063">
    <property type="entry name" value="SAM-dependent_MTases_sf"/>
</dbReference>
<dbReference type="KEGG" id="sinu:IMZ28_05565"/>
<evidence type="ECO:0000313" key="2">
    <source>
        <dbReference type="EMBL" id="QOR62930.1"/>
    </source>
</evidence>
<dbReference type="GO" id="GO:0008168">
    <property type="term" value="F:methyltransferase activity"/>
    <property type="evidence" value="ECO:0007669"/>
    <property type="project" value="UniProtKB-KW"/>
</dbReference>
<dbReference type="Proteomes" id="UP000595074">
    <property type="component" value="Chromosome"/>
</dbReference>
<feature type="domain" description="Methyltransferase" evidence="1">
    <location>
        <begin position="141"/>
        <end position="241"/>
    </location>
</feature>
<keyword evidence="2" id="KW-0808">Transferase</keyword>
<evidence type="ECO:0000259" key="1">
    <source>
        <dbReference type="Pfam" id="PF13847"/>
    </source>
</evidence>
<dbReference type="InterPro" id="IPR025714">
    <property type="entry name" value="Methyltranfer_dom"/>
</dbReference>
<gene>
    <name evidence="2" type="ORF">IMZ28_05565</name>
</gene>
<organism evidence="2 3">
    <name type="scientific">Sulfurovum indicum</name>
    <dbReference type="NCBI Taxonomy" id="2779528"/>
    <lineage>
        <taxon>Bacteria</taxon>
        <taxon>Pseudomonadati</taxon>
        <taxon>Campylobacterota</taxon>
        <taxon>Epsilonproteobacteria</taxon>
        <taxon>Campylobacterales</taxon>
        <taxon>Sulfurovaceae</taxon>
        <taxon>Sulfurovum</taxon>
    </lineage>
</organism>
<accession>A0A7M1S9B9</accession>
<dbReference type="SUPFAM" id="SSF53335">
    <property type="entry name" value="S-adenosyl-L-methionine-dependent methyltransferases"/>
    <property type="match status" value="1"/>
</dbReference>
<proteinExistence type="predicted"/>
<dbReference type="EMBL" id="CP063164">
    <property type="protein sequence ID" value="QOR62930.1"/>
    <property type="molecule type" value="Genomic_DNA"/>
</dbReference>
<name>A0A7M1S9B9_9BACT</name>